<keyword evidence="1" id="KW-0378">Hydrolase</keyword>
<dbReference type="PRINTS" id="PR00111">
    <property type="entry name" value="ABHYDROLASE"/>
</dbReference>
<dbReference type="EMBL" id="LT670817">
    <property type="protein sequence ID" value="SHI12053.1"/>
    <property type="molecule type" value="Genomic_DNA"/>
</dbReference>
<dbReference type="AlphaFoldDB" id="A0A1M5YKK6"/>
<gene>
    <name evidence="3" type="ORF">SAMN05443248_8391</name>
</gene>
<protein>
    <submittedName>
        <fullName evidence="3">2-succinyl-6-hydroxy-2,4-cyclohexadiene-1-carboxylate synthase</fullName>
    </submittedName>
</protein>
<dbReference type="Pfam" id="PF00561">
    <property type="entry name" value="Abhydrolase_1"/>
    <property type="match status" value="1"/>
</dbReference>
<dbReference type="Gene3D" id="3.40.50.1820">
    <property type="entry name" value="alpha/beta hydrolase"/>
    <property type="match status" value="1"/>
</dbReference>
<evidence type="ECO:0000313" key="3">
    <source>
        <dbReference type="EMBL" id="SHI12053.1"/>
    </source>
</evidence>
<name>A0A1M5YKK6_9BRAD</name>
<evidence type="ECO:0000313" key="4">
    <source>
        <dbReference type="Proteomes" id="UP000189796"/>
    </source>
</evidence>
<reference evidence="3 4" key="1">
    <citation type="submission" date="2016-11" db="EMBL/GenBank/DDBJ databases">
        <authorList>
            <person name="Jaros S."/>
            <person name="Januszkiewicz K."/>
            <person name="Wedrychowicz H."/>
        </authorList>
    </citation>
    <scope>NUCLEOTIDE SEQUENCE [LARGE SCALE GENOMIC DNA]</scope>
    <source>
        <strain evidence="3 4">GAS138</strain>
    </source>
</reference>
<dbReference type="InterPro" id="IPR000073">
    <property type="entry name" value="AB_hydrolase_1"/>
</dbReference>
<dbReference type="PANTHER" id="PTHR43798:SF31">
    <property type="entry name" value="AB HYDROLASE SUPERFAMILY PROTEIN YCLE"/>
    <property type="match status" value="1"/>
</dbReference>
<dbReference type="GO" id="GO:0016787">
    <property type="term" value="F:hydrolase activity"/>
    <property type="evidence" value="ECO:0007669"/>
    <property type="project" value="UniProtKB-KW"/>
</dbReference>
<dbReference type="InterPro" id="IPR050266">
    <property type="entry name" value="AB_hydrolase_sf"/>
</dbReference>
<dbReference type="Proteomes" id="UP000189796">
    <property type="component" value="Chromosome I"/>
</dbReference>
<dbReference type="SUPFAM" id="SSF53474">
    <property type="entry name" value="alpha/beta-Hydrolases"/>
    <property type="match status" value="1"/>
</dbReference>
<organism evidence="3 4">
    <name type="scientific">Bradyrhizobium erythrophlei</name>
    <dbReference type="NCBI Taxonomy" id="1437360"/>
    <lineage>
        <taxon>Bacteria</taxon>
        <taxon>Pseudomonadati</taxon>
        <taxon>Pseudomonadota</taxon>
        <taxon>Alphaproteobacteria</taxon>
        <taxon>Hyphomicrobiales</taxon>
        <taxon>Nitrobacteraceae</taxon>
        <taxon>Bradyrhizobium</taxon>
    </lineage>
</organism>
<dbReference type="PANTHER" id="PTHR43798">
    <property type="entry name" value="MONOACYLGLYCEROL LIPASE"/>
    <property type="match status" value="1"/>
</dbReference>
<sequence length="271" mass="29346">MPKLDRDGVEIYYEVHGSGPALLLTHGYSSTSAMWRGQIEALSKHHKLVLWDMRGHGQSDYPDDPAAYSEALTVADMAALLHQVGAHSAIVGGLSLGGYMSLAFYRAHPQRVEALLIIDTGPGFKKDDARQAWNKRAHDTADRFEREGLAVLESQSRERSSVSHRDASGLARAARGMLTQRDAGVIEMLPDIKVPSLVVVGADDTPFLAASDYMAAKIPDAKKVVIPSAGHAVNIDQPQAFIAAVLPFLDGLPRSVPRERQNGRLEGRPGP</sequence>
<accession>A0A1M5YKK6</accession>
<feature type="domain" description="AB hydrolase-1" evidence="2">
    <location>
        <begin position="20"/>
        <end position="169"/>
    </location>
</feature>
<dbReference type="GO" id="GO:0016020">
    <property type="term" value="C:membrane"/>
    <property type="evidence" value="ECO:0007669"/>
    <property type="project" value="TreeGrafter"/>
</dbReference>
<dbReference type="OrthoDB" id="9780765at2"/>
<evidence type="ECO:0000256" key="1">
    <source>
        <dbReference type="ARBA" id="ARBA00022801"/>
    </source>
</evidence>
<proteinExistence type="predicted"/>
<dbReference type="RefSeq" id="WP_079606419.1">
    <property type="nucleotide sequence ID" value="NZ_LT670817.1"/>
</dbReference>
<evidence type="ECO:0000259" key="2">
    <source>
        <dbReference type="Pfam" id="PF00561"/>
    </source>
</evidence>
<dbReference type="InterPro" id="IPR029058">
    <property type="entry name" value="AB_hydrolase_fold"/>
</dbReference>